<protein>
    <submittedName>
        <fullName evidence="2">Unannotated protein</fullName>
    </submittedName>
</protein>
<evidence type="ECO:0000256" key="1">
    <source>
        <dbReference type="SAM" id="MobiDB-lite"/>
    </source>
</evidence>
<reference evidence="2" key="1">
    <citation type="submission" date="2020-05" db="EMBL/GenBank/DDBJ databases">
        <authorList>
            <person name="Chiriac C."/>
            <person name="Salcher M."/>
            <person name="Ghai R."/>
            <person name="Kavagutti S V."/>
        </authorList>
    </citation>
    <scope>NUCLEOTIDE SEQUENCE</scope>
</reference>
<dbReference type="EMBL" id="CAEZVS010000077">
    <property type="protein sequence ID" value="CAB4636897.1"/>
    <property type="molecule type" value="Genomic_DNA"/>
</dbReference>
<proteinExistence type="predicted"/>
<organism evidence="2">
    <name type="scientific">freshwater metagenome</name>
    <dbReference type="NCBI Taxonomy" id="449393"/>
    <lineage>
        <taxon>unclassified sequences</taxon>
        <taxon>metagenomes</taxon>
        <taxon>ecological metagenomes</taxon>
    </lineage>
</organism>
<feature type="region of interest" description="Disordered" evidence="1">
    <location>
        <begin position="1"/>
        <end position="26"/>
    </location>
</feature>
<sequence>MNAVVANRDISNVGSKHPTSIRDENHIASGCGGKPISVAVLSARRLLGIFGSKHSPGSGKGNG</sequence>
<gene>
    <name evidence="2" type="ORF">UFOPK2106_00601</name>
</gene>
<feature type="compositionally biased region" description="Polar residues" evidence="1">
    <location>
        <begin position="9"/>
        <end position="18"/>
    </location>
</feature>
<evidence type="ECO:0000313" key="2">
    <source>
        <dbReference type="EMBL" id="CAB4636897.1"/>
    </source>
</evidence>
<name>A0A6J6JI22_9ZZZZ</name>
<accession>A0A6J6JI22</accession>
<dbReference type="AlphaFoldDB" id="A0A6J6JI22"/>